<dbReference type="AlphaFoldDB" id="A0A4S4KEU3"/>
<keyword evidence="6 10" id="KW-0560">Oxidoreductase</keyword>
<dbReference type="InterPro" id="IPR002401">
    <property type="entry name" value="Cyt_P450_E_grp-I"/>
</dbReference>
<comment type="caution">
    <text evidence="12">The sequence shown here is derived from an EMBL/GenBank/DDBJ whole genome shotgun (WGS) entry which is preliminary data.</text>
</comment>
<evidence type="ECO:0000256" key="10">
    <source>
        <dbReference type="RuleBase" id="RU000461"/>
    </source>
</evidence>
<keyword evidence="4 9" id="KW-0349">Heme</keyword>
<keyword evidence="7 9" id="KW-0408">Iron</keyword>
<evidence type="ECO:0000256" key="9">
    <source>
        <dbReference type="PIRSR" id="PIRSR602401-1"/>
    </source>
</evidence>
<dbReference type="PROSITE" id="PS00086">
    <property type="entry name" value="CYTOCHROME_P450"/>
    <property type="match status" value="1"/>
</dbReference>
<feature type="binding site" description="axial binding residue" evidence="9">
    <location>
        <position position="479"/>
    </location>
    <ligand>
        <name>heme</name>
        <dbReference type="ChEBI" id="CHEBI:30413"/>
    </ligand>
    <ligandPart>
        <name>Fe</name>
        <dbReference type="ChEBI" id="CHEBI:18248"/>
    </ligandPart>
</feature>
<dbReference type="GO" id="GO:0005506">
    <property type="term" value="F:iron ion binding"/>
    <property type="evidence" value="ECO:0007669"/>
    <property type="project" value="InterPro"/>
</dbReference>
<keyword evidence="11" id="KW-0472">Membrane</keyword>
<evidence type="ECO:0000256" key="8">
    <source>
        <dbReference type="ARBA" id="ARBA00023033"/>
    </source>
</evidence>
<evidence type="ECO:0000256" key="5">
    <source>
        <dbReference type="ARBA" id="ARBA00022723"/>
    </source>
</evidence>
<dbReference type="GO" id="GO:0020037">
    <property type="term" value="F:heme binding"/>
    <property type="evidence" value="ECO:0007669"/>
    <property type="project" value="InterPro"/>
</dbReference>
<accession>A0A4S4KEU3</accession>
<name>A0A4S4KEU3_9APHY</name>
<dbReference type="InterPro" id="IPR050121">
    <property type="entry name" value="Cytochrome_P450_monoxygenase"/>
</dbReference>
<organism evidence="12 13">
    <name type="scientific">Hermanssonia centrifuga</name>
    <dbReference type="NCBI Taxonomy" id="98765"/>
    <lineage>
        <taxon>Eukaryota</taxon>
        <taxon>Fungi</taxon>
        <taxon>Dikarya</taxon>
        <taxon>Basidiomycota</taxon>
        <taxon>Agaricomycotina</taxon>
        <taxon>Agaricomycetes</taxon>
        <taxon>Polyporales</taxon>
        <taxon>Meruliaceae</taxon>
        <taxon>Hermanssonia</taxon>
    </lineage>
</organism>
<evidence type="ECO:0000256" key="3">
    <source>
        <dbReference type="ARBA" id="ARBA00010617"/>
    </source>
</evidence>
<dbReference type="InterPro" id="IPR017972">
    <property type="entry name" value="Cyt_P450_CS"/>
</dbReference>
<dbReference type="InterPro" id="IPR001128">
    <property type="entry name" value="Cyt_P450"/>
</dbReference>
<evidence type="ECO:0000313" key="13">
    <source>
        <dbReference type="Proteomes" id="UP000309038"/>
    </source>
</evidence>
<comment type="similarity">
    <text evidence="3 10">Belongs to the cytochrome P450 family.</text>
</comment>
<keyword evidence="13" id="KW-1185">Reference proteome</keyword>
<dbReference type="GO" id="GO:0004497">
    <property type="term" value="F:monooxygenase activity"/>
    <property type="evidence" value="ECO:0007669"/>
    <property type="project" value="UniProtKB-KW"/>
</dbReference>
<dbReference type="InterPro" id="IPR036396">
    <property type="entry name" value="Cyt_P450_sf"/>
</dbReference>
<dbReference type="GO" id="GO:0016705">
    <property type="term" value="F:oxidoreductase activity, acting on paired donors, with incorporation or reduction of molecular oxygen"/>
    <property type="evidence" value="ECO:0007669"/>
    <property type="project" value="InterPro"/>
</dbReference>
<evidence type="ECO:0000256" key="1">
    <source>
        <dbReference type="ARBA" id="ARBA00001971"/>
    </source>
</evidence>
<feature type="transmembrane region" description="Helical" evidence="11">
    <location>
        <begin position="20"/>
        <end position="39"/>
    </location>
</feature>
<evidence type="ECO:0000256" key="2">
    <source>
        <dbReference type="ARBA" id="ARBA00005179"/>
    </source>
</evidence>
<dbReference type="PANTHER" id="PTHR24305:SF29">
    <property type="entry name" value="BENZOATE-PARA-HYDROXYLASE"/>
    <property type="match status" value="1"/>
</dbReference>
<proteinExistence type="inferred from homology"/>
<evidence type="ECO:0000256" key="11">
    <source>
        <dbReference type="SAM" id="Phobius"/>
    </source>
</evidence>
<dbReference type="Proteomes" id="UP000309038">
    <property type="component" value="Unassembled WGS sequence"/>
</dbReference>
<comment type="cofactor">
    <cofactor evidence="1 9">
        <name>heme</name>
        <dbReference type="ChEBI" id="CHEBI:30413"/>
    </cofactor>
</comment>
<keyword evidence="8 10" id="KW-0503">Monooxygenase</keyword>
<keyword evidence="5 9" id="KW-0479">Metal-binding</keyword>
<dbReference type="PRINTS" id="PR00463">
    <property type="entry name" value="EP450I"/>
</dbReference>
<dbReference type="PANTHER" id="PTHR24305">
    <property type="entry name" value="CYTOCHROME P450"/>
    <property type="match status" value="1"/>
</dbReference>
<evidence type="ECO:0000256" key="4">
    <source>
        <dbReference type="ARBA" id="ARBA00022617"/>
    </source>
</evidence>
<sequence>MELASFLQDVVVNNFTHDIASLSVVLLVIMVLAHLVPYLSDPAGLRAYPGPSLAKLSKAWLARIAYHGRVNASVHEAHEKYGTFVRISPIEVSIVHPEALHQIYGHTTGTTKSDLYSAFTQFGGTPSVFGTRDRTEHARKRKIMAHIFSLKSVVEFEPIIHSYQRVLVQKWDRICEAGVRGNGGVEGSCVWRAGNERAWFDCMRWFNYLAFDIIGDLAFGSSFGMLAAVRDSTQIVTSQKAAMDAYGVQDAKLEYKTISAVEAINSASSIGVFLGILPLWLRPIVSRFFAAKMKARSSLGSMAATALLEGRDEQDRPLGKKELSAESLSLLVAGSDTTANSTGAITYFLAQNPNVQAKLQEALDQVLGPPGGDSDNGDTAPYSKIKNIEYLQDVINEGLRLHSTVGIGLPRVVPEGGITVLGKTFASGTVISCPLYALHRLPSVWGNDADVFNPDRWSKGDRATMLKAFAPFSIGPRACLGRNLANMELLIFIATIFHRYDFVLGTPGQKLEVHDGFIRKPLGVSVGVKRRGA</sequence>
<dbReference type="Pfam" id="PF00067">
    <property type="entry name" value="p450"/>
    <property type="match status" value="1"/>
</dbReference>
<reference evidence="12 13" key="1">
    <citation type="submission" date="2019-02" db="EMBL/GenBank/DDBJ databases">
        <title>Genome sequencing of the rare red list fungi Phlebia centrifuga.</title>
        <authorList>
            <person name="Buettner E."/>
            <person name="Kellner H."/>
        </authorList>
    </citation>
    <scope>NUCLEOTIDE SEQUENCE [LARGE SCALE GENOMIC DNA]</scope>
    <source>
        <strain evidence="12 13">DSM 108282</strain>
    </source>
</reference>
<dbReference type="SUPFAM" id="SSF48264">
    <property type="entry name" value="Cytochrome P450"/>
    <property type="match status" value="1"/>
</dbReference>
<dbReference type="Gene3D" id="1.10.630.10">
    <property type="entry name" value="Cytochrome P450"/>
    <property type="match status" value="1"/>
</dbReference>
<dbReference type="EMBL" id="SGPJ01000217">
    <property type="protein sequence ID" value="THG96671.1"/>
    <property type="molecule type" value="Genomic_DNA"/>
</dbReference>
<keyword evidence="11" id="KW-0812">Transmembrane</keyword>
<dbReference type="PRINTS" id="PR00385">
    <property type="entry name" value="P450"/>
</dbReference>
<evidence type="ECO:0000256" key="7">
    <source>
        <dbReference type="ARBA" id="ARBA00023004"/>
    </source>
</evidence>
<gene>
    <name evidence="12" type="ORF">EW026_g5204</name>
</gene>
<dbReference type="CDD" id="cd11061">
    <property type="entry name" value="CYP67-like"/>
    <property type="match status" value="1"/>
</dbReference>
<evidence type="ECO:0000256" key="6">
    <source>
        <dbReference type="ARBA" id="ARBA00023002"/>
    </source>
</evidence>
<evidence type="ECO:0000313" key="12">
    <source>
        <dbReference type="EMBL" id="THG96671.1"/>
    </source>
</evidence>
<protein>
    <submittedName>
        <fullName evidence="12">Uncharacterized protein</fullName>
    </submittedName>
</protein>
<keyword evidence="11" id="KW-1133">Transmembrane helix</keyword>
<comment type="pathway">
    <text evidence="2">Secondary metabolite biosynthesis.</text>
</comment>